<organism evidence="1 2">
    <name type="scientific">Ancylostoma ceylanicum</name>
    <dbReference type="NCBI Taxonomy" id="53326"/>
    <lineage>
        <taxon>Eukaryota</taxon>
        <taxon>Metazoa</taxon>
        <taxon>Ecdysozoa</taxon>
        <taxon>Nematoda</taxon>
        <taxon>Chromadorea</taxon>
        <taxon>Rhabditida</taxon>
        <taxon>Rhabditina</taxon>
        <taxon>Rhabditomorpha</taxon>
        <taxon>Strongyloidea</taxon>
        <taxon>Ancylostomatidae</taxon>
        <taxon>Ancylostomatinae</taxon>
        <taxon>Ancylostoma</taxon>
    </lineage>
</organism>
<sequence>MMMECLAREALMLRKKVCGRLCTGFIFTELSDSFIFYTKLSTTLYSGLSGFAVGIACSPSRNQCGVLSACSRDTLLLSDIGMTLKKLRS</sequence>
<dbReference type="AlphaFoldDB" id="A0A016UMD0"/>
<name>A0A016UMD0_9BILA</name>
<comment type="caution">
    <text evidence="1">The sequence shown here is derived from an EMBL/GenBank/DDBJ whole genome shotgun (WGS) entry which is preliminary data.</text>
</comment>
<evidence type="ECO:0000313" key="2">
    <source>
        <dbReference type="Proteomes" id="UP000024635"/>
    </source>
</evidence>
<dbReference type="EMBL" id="JARK01001371">
    <property type="protein sequence ID" value="EYC16051.1"/>
    <property type="molecule type" value="Genomic_DNA"/>
</dbReference>
<proteinExistence type="predicted"/>
<accession>A0A016UMD0</accession>
<keyword evidence="2" id="KW-1185">Reference proteome</keyword>
<dbReference type="Proteomes" id="UP000024635">
    <property type="component" value="Unassembled WGS sequence"/>
</dbReference>
<reference evidence="2" key="1">
    <citation type="journal article" date="2015" name="Nat. Genet.">
        <title>The genome and transcriptome of the zoonotic hookworm Ancylostoma ceylanicum identify infection-specific gene families.</title>
        <authorList>
            <person name="Schwarz E.M."/>
            <person name="Hu Y."/>
            <person name="Antoshechkin I."/>
            <person name="Miller M.M."/>
            <person name="Sternberg P.W."/>
            <person name="Aroian R.V."/>
        </authorList>
    </citation>
    <scope>NUCLEOTIDE SEQUENCE</scope>
    <source>
        <strain evidence="2">HY135</strain>
    </source>
</reference>
<evidence type="ECO:0000313" key="1">
    <source>
        <dbReference type="EMBL" id="EYC16051.1"/>
    </source>
</evidence>
<gene>
    <name evidence="1" type="primary">Acey_s0035.g3117</name>
    <name evidence="1" type="ORF">Y032_0035g3117</name>
</gene>
<protein>
    <submittedName>
        <fullName evidence="1">Uncharacterized protein</fullName>
    </submittedName>
</protein>